<protein>
    <recommendedName>
        <fullName evidence="2">alpha-L-fucosidase</fullName>
        <ecNumber evidence="2">3.2.1.51</ecNumber>
    </recommendedName>
</protein>
<dbReference type="Pfam" id="PF03160">
    <property type="entry name" value="Calx-beta"/>
    <property type="match status" value="1"/>
</dbReference>
<dbReference type="PANTHER" id="PTHR10030">
    <property type="entry name" value="ALPHA-L-FUCOSIDASE"/>
    <property type="match status" value="1"/>
</dbReference>
<dbReference type="GO" id="GO:0016139">
    <property type="term" value="P:glycoside catabolic process"/>
    <property type="evidence" value="ECO:0007669"/>
    <property type="project" value="TreeGrafter"/>
</dbReference>
<proteinExistence type="inferred from homology"/>
<dbReference type="SUPFAM" id="SSF49785">
    <property type="entry name" value="Galactose-binding domain-like"/>
    <property type="match status" value="3"/>
</dbReference>
<feature type="compositionally biased region" description="Basic and acidic residues" evidence="8">
    <location>
        <begin position="1316"/>
        <end position="1326"/>
    </location>
</feature>
<dbReference type="Gene3D" id="3.20.20.80">
    <property type="entry name" value="Glycosidases"/>
    <property type="match status" value="1"/>
</dbReference>
<dbReference type="Gene3D" id="1.20.1270.90">
    <property type="entry name" value="AF1782-like"/>
    <property type="match status" value="1"/>
</dbReference>
<dbReference type="InterPro" id="IPR000421">
    <property type="entry name" value="FA58C"/>
</dbReference>
<keyword evidence="4" id="KW-0677">Repeat</keyword>
<feature type="compositionally biased region" description="Basic and acidic residues" evidence="8">
    <location>
        <begin position="37"/>
        <end position="53"/>
    </location>
</feature>
<dbReference type="InterPro" id="IPR003644">
    <property type="entry name" value="Calx_beta"/>
</dbReference>
<dbReference type="Gene3D" id="1.20.1270.70">
    <property type="entry name" value="Designed single chain three-helix bundle"/>
    <property type="match status" value="1"/>
</dbReference>
<evidence type="ECO:0000256" key="6">
    <source>
        <dbReference type="ARBA" id="ARBA00022837"/>
    </source>
</evidence>
<keyword evidence="7" id="KW-0326">Glycosidase</keyword>
<keyword evidence="5" id="KW-0378">Hydrolase</keyword>
<evidence type="ECO:0000259" key="9">
    <source>
        <dbReference type="PROSITE" id="PS50022"/>
    </source>
</evidence>
<evidence type="ECO:0000313" key="10">
    <source>
        <dbReference type="EMBL" id="VYT20891.1"/>
    </source>
</evidence>
<dbReference type="EMBL" id="CACRTG010000021">
    <property type="protein sequence ID" value="VYT20891.1"/>
    <property type="molecule type" value="Genomic_DNA"/>
</dbReference>
<feature type="region of interest" description="Disordered" evidence="8">
    <location>
        <begin position="285"/>
        <end position="304"/>
    </location>
</feature>
<evidence type="ECO:0000256" key="8">
    <source>
        <dbReference type="SAM" id="MobiDB-lite"/>
    </source>
</evidence>
<dbReference type="Pfam" id="PF00754">
    <property type="entry name" value="F5_F8_type_C"/>
    <property type="match status" value="1"/>
</dbReference>
<evidence type="ECO:0000256" key="7">
    <source>
        <dbReference type="ARBA" id="ARBA00023295"/>
    </source>
</evidence>
<dbReference type="InterPro" id="IPR044060">
    <property type="entry name" value="Bacterial_rp_domain"/>
</dbReference>
<feature type="region of interest" description="Disordered" evidence="8">
    <location>
        <begin position="37"/>
        <end position="57"/>
    </location>
</feature>
<gene>
    <name evidence="10" type="ORF">CNLFYP112_02268</name>
</gene>
<dbReference type="SMART" id="SM00237">
    <property type="entry name" value="Calx_beta"/>
    <property type="match status" value="1"/>
</dbReference>
<accession>A0A6N2UXR0</accession>
<keyword evidence="3" id="KW-0732">Signal</keyword>
<name>A0A6N2UXR0_9FIRM</name>
<reference evidence="10" key="1">
    <citation type="submission" date="2019-11" db="EMBL/GenBank/DDBJ databases">
        <authorList>
            <person name="Feng L."/>
        </authorList>
    </citation>
    <scope>NUCLEOTIDE SEQUENCE</scope>
    <source>
        <strain evidence="10">CnexileLFYP112</strain>
    </source>
</reference>
<evidence type="ECO:0000256" key="5">
    <source>
        <dbReference type="ARBA" id="ARBA00022801"/>
    </source>
</evidence>
<evidence type="ECO:0000256" key="4">
    <source>
        <dbReference type="ARBA" id="ARBA00022737"/>
    </source>
</evidence>
<dbReference type="PANTHER" id="PTHR10030:SF37">
    <property type="entry name" value="ALPHA-L-FUCOSIDASE-RELATED"/>
    <property type="match status" value="1"/>
</dbReference>
<dbReference type="GO" id="GO:0016020">
    <property type="term" value="C:membrane"/>
    <property type="evidence" value="ECO:0007669"/>
    <property type="project" value="InterPro"/>
</dbReference>
<dbReference type="GO" id="GO:0005764">
    <property type="term" value="C:lysosome"/>
    <property type="evidence" value="ECO:0007669"/>
    <property type="project" value="TreeGrafter"/>
</dbReference>
<evidence type="ECO:0000256" key="2">
    <source>
        <dbReference type="ARBA" id="ARBA00012662"/>
    </source>
</evidence>
<dbReference type="Pfam" id="PF07554">
    <property type="entry name" value="FIVAR"/>
    <property type="match status" value="2"/>
</dbReference>
<dbReference type="SMART" id="SM00812">
    <property type="entry name" value="Alpha_L_fucos"/>
    <property type="match status" value="1"/>
</dbReference>
<evidence type="ECO:0000256" key="3">
    <source>
        <dbReference type="ARBA" id="ARBA00022729"/>
    </source>
</evidence>
<dbReference type="InterPro" id="IPR017853">
    <property type="entry name" value="GH"/>
</dbReference>
<dbReference type="GO" id="GO:0004560">
    <property type="term" value="F:alpha-L-fucosidase activity"/>
    <property type="evidence" value="ECO:0007669"/>
    <property type="project" value="InterPro"/>
</dbReference>
<dbReference type="GO" id="GO:0007154">
    <property type="term" value="P:cell communication"/>
    <property type="evidence" value="ECO:0007669"/>
    <property type="project" value="InterPro"/>
</dbReference>
<evidence type="ECO:0000256" key="1">
    <source>
        <dbReference type="ARBA" id="ARBA00007951"/>
    </source>
</evidence>
<dbReference type="Pfam" id="PF18998">
    <property type="entry name" value="Flg_new_2"/>
    <property type="match status" value="1"/>
</dbReference>
<feature type="domain" description="F5/8 type C" evidence="9">
    <location>
        <begin position="385"/>
        <end position="532"/>
    </location>
</feature>
<dbReference type="InterPro" id="IPR008979">
    <property type="entry name" value="Galactose-bd-like_sf"/>
</dbReference>
<dbReference type="InterPro" id="IPR000933">
    <property type="entry name" value="Glyco_hydro_29"/>
</dbReference>
<dbReference type="Gene3D" id="2.60.40.2030">
    <property type="match status" value="1"/>
</dbReference>
<dbReference type="PROSITE" id="PS50022">
    <property type="entry name" value="FA58C_3"/>
    <property type="match status" value="1"/>
</dbReference>
<organism evidence="10">
    <name type="scientific">[Clostridium] nexile</name>
    <dbReference type="NCBI Taxonomy" id="29361"/>
    <lineage>
        <taxon>Bacteria</taxon>
        <taxon>Bacillati</taxon>
        <taxon>Bacillota</taxon>
        <taxon>Clostridia</taxon>
        <taxon>Lachnospirales</taxon>
        <taxon>Lachnospiraceae</taxon>
        <taxon>Tyzzerella</taxon>
    </lineage>
</organism>
<dbReference type="SUPFAM" id="SSF51445">
    <property type="entry name" value="(Trans)glycosidases"/>
    <property type="match status" value="1"/>
</dbReference>
<dbReference type="Pfam" id="PF01120">
    <property type="entry name" value="Alpha_L_fucos"/>
    <property type="match status" value="1"/>
</dbReference>
<dbReference type="InterPro" id="IPR057739">
    <property type="entry name" value="Glyco_hydro_29_N"/>
</dbReference>
<dbReference type="EC" id="3.2.1.51" evidence="2"/>
<comment type="similarity">
    <text evidence="1">Belongs to the glycosyl hydrolase 29 family.</text>
</comment>
<dbReference type="GO" id="GO:0006004">
    <property type="term" value="P:fucose metabolic process"/>
    <property type="evidence" value="ECO:0007669"/>
    <property type="project" value="TreeGrafter"/>
</dbReference>
<keyword evidence="6" id="KW-0106">Calcium</keyword>
<dbReference type="SUPFAM" id="SSF141072">
    <property type="entry name" value="CalX-like"/>
    <property type="match status" value="1"/>
</dbReference>
<dbReference type="Gene3D" id="2.60.120.260">
    <property type="entry name" value="Galactose-binding domain-like"/>
    <property type="match status" value="4"/>
</dbReference>
<feature type="region of interest" description="Disordered" evidence="8">
    <location>
        <begin position="1316"/>
        <end position="1341"/>
    </location>
</feature>
<dbReference type="CDD" id="cd02795">
    <property type="entry name" value="CBM6-CBM35-CBM36_like"/>
    <property type="match status" value="1"/>
</dbReference>
<dbReference type="InterPro" id="IPR038081">
    <property type="entry name" value="CalX-like_sf"/>
</dbReference>
<sequence length="1367" mass="149752">MKKKKILSFLLAGVMIGQTVPIGTMIVSAEEKSMVGEEQLSDKKTAAPEKDKAVPNSSQYKYQKDELAAFCHFGPNTFTGKEWGDNYGDTDPNQLFTLKENFDAETLVKTIKEAGFKKLIITAKHHDGFCLWNSEYTTYDVASTDYAKKNYDNMGGDILAEISAACTKEDIDMGLYLSPWDIHEPSYGNNSPGDYNEFYNNQLKEILGNNKYGNGGKFVEIWMDGAKGGGADPQDYTIDKWYETITKYEGEECLIFGAGPYASVRWIGNENGEAADETWSKSILTEDNKIKNDPSQREDDFKGDPTDHFSNGYAEGNKWTVPEVDARITSGWFWGNGKSTPKSMEQLANMYFSSVGRNAPLLLNIPPNNKGTVDDAILNRVKEFGNAVKETFTNNIAAGKNVSCTASEVRGNDIAYSPNNVLDGNQDTYWTTDDKTEATEATLEVNLGETKQFDVVSIEETIKFGQRISEFKVEYKNGSDEWKVFGSGKTVGAKRLCRRSPVKADKLRITVKTSEKAEHKAPIISEVGVYRAAADFALGNGIPEGLEIIEDTSKDFTFSGSWGNDTGEAYTGGTGRWANPGNGTEATVKFKGTKVWLLGTVDPNHGTADVYIDDKLVETIDTHGSSRKLQQRIFESDTLTDGEHTLKIVPKNKATGVDAALVLDNEEKGMFDFEVSSFEVNEESKAEFTVKRLGGSKGEASINYAVNPGSAIQDHFDADAKGTLTFAEGETEKKFEVQIKTVDVDNLSFTVELNTPTNGTITGFNTPARVVIRDGKPVDDGSYNENNRFQFPSKKDEKTTLEAELMEIVNNAEGDNGWPAQIMNENNASNGKLIDNVQANDQVKLYYNAPKAGTYTVTLRYMSGDAKNSIEWSEADGKIKAGNVTAGATDAAQGAYHEQTFEMEVEEPGEGLLTIVGGANKAPRLDKFDIVAKDVQTVEYKVTKTAGENGKIDGPDKVEAGTDATFTITPDEGYTVKDVKVNGTSVGAVTTYTVKNVSADVAIEATFAAEDFKYTEENPFEFPSKKDEIKTLEAEYATELINSNDTDSDPNWPLEIKAEDWASNGKYVNCLAFKDYIKYAYTATPGTYEVTMTYRSGSDVNKLAWSEKDGKVTEGQIAVENTSVNNNPQVKTKTFNMEVKTDGAGMLTFTAPDTGKGPQIDKFEIKKISETEPEKVDKSELNKVIKEAEEKDLNAYEDGAEKDAFKAALDEAKKVAGNEKVTQQEVDNAKTTLQTAMDALVEKAPVTPEAVDKSALKAYYDKCTASYKEAAYTAESWKIYAEAMKEAKVVLENEDATQEQVDTAKAELEKAVQGLEKKVADNKKPNSENGTTNTGKAPVTGDPATAMLWLATAASSVVVLGGKKKKE</sequence>